<dbReference type="InterPro" id="IPR045853">
    <property type="entry name" value="Pep_chain_release_fac_I_sf"/>
</dbReference>
<dbReference type="FunFam" id="3.30.160.20:FF:000004">
    <property type="entry name" value="Peptide chain release factor 1"/>
    <property type="match status" value="1"/>
</dbReference>
<dbReference type="Gene3D" id="1.20.58.410">
    <property type="entry name" value="Release factor"/>
    <property type="match status" value="1"/>
</dbReference>
<evidence type="ECO:0000256" key="3">
    <source>
        <dbReference type="ARBA" id="ARBA00022481"/>
    </source>
</evidence>
<keyword evidence="4 5" id="KW-0648">Protein biosynthesis</keyword>
<comment type="function">
    <text evidence="1 5">Peptide chain release factor 2 directs the termination of translation in response to the peptide chain termination codons UGA and UAA.</text>
</comment>
<dbReference type="Proteomes" id="UP000234239">
    <property type="component" value="Unassembled WGS sequence"/>
</dbReference>
<evidence type="ECO:0000256" key="4">
    <source>
        <dbReference type="ARBA" id="ARBA00022917"/>
    </source>
</evidence>
<proteinExistence type="inferred from homology"/>
<dbReference type="PANTHER" id="PTHR43116:SF3">
    <property type="entry name" value="CLASS I PEPTIDE CHAIN RELEASE FACTOR"/>
    <property type="match status" value="1"/>
</dbReference>
<name>A0A109REY6_9LACT</name>
<evidence type="ECO:0000256" key="5">
    <source>
        <dbReference type="HAMAP-Rule" id="MF_00094"/>
    </source>
</evidence>
<keyword evidence="11" id="KW-1185">Reference proteome</keyword>
<reference evidence="10 12" key="3">
    <citation type="submission" date="2017-12" db="EMBL/GenBank/DDBJ databases">
        <title>Phylogenetic diversity of female urinary microbiome.</title>
        <authorList>
            <person name="Thomas-White K."/>
            <person name="Wolfe A.J."/>
        </authorList>
    </citation>
    <scope>NUCLEOTIDE SEQUENCE [LARGE SCALE GENOMIC DNA]</scope>
    <source>
        <strain evidence="10 12">UMB0139</strain>
    </source>
</reference>
<gene>
    <name evidence="5" type="primary">prfB</name>
    <name evidence="9" type="ORF">AWM72_05690</name>
    <name evidence="10" type="ORF">CYJ28_04925</name>
</gene>
<comment type="subcellular location">
    <subcellularLocation>
        <location evidence="5">Cytoplasm</location>
    </subcellularLocation>
</comment>
<feature type="modified residue" description="N5-methylglutamine" evidence="5">
    <location>
        <position position="242"/>
    </location>
</feature>
<keyword evidence="3 5" id="KW-0488">Methylation</keyword>
<dbReference type="Pfam" id="PF00472">
    <property type="entry name" value="RF-1"/>
    <property type="match status" value="1"/>
</dbReference>
<evidence type="ECO:0000256" key="6">
    <source>
        <dbReference type="NCBIfam" id="TIGR00020"/>
    </source>
</evidence>
<dbReference type="KEGG" id="asan:AWM72_05690"/>
<dbReference type="InterPro" id="IPR005139">
    <property type="entry name" value="PCRF"/>
</dbReference>
<accession>A0A109REY6</accession>
<organism evidence="9 11">
    <name type="scientific">Aerococcus sanguinicola</name>
    <dbReference type="NCBI Taxonomy" id="119206"/>
    <lineage>
        <taxon>Bacteria</taxon>
        <taxon>Bacillati</taxon>
        <taxon>Bacillota</taxon>
        <taxon>Bacilli</taxon>
        <taxon>Lactobacillales</taxon>
        <taxon>Aerococcaceae</taxon>
        <taxon>Aerococcus</taxon>
    </lineage>
</organism>
<evidence type="ECO:0000259" key="8">
    <source>
        <dbReference type="PROSITE" id="PS00745"/>
    </source>
</evidence>
<sequence length="362" mass="41057">MGTAINWKASGGLFDLDSLEETIAENEAKMLDPSFWDDSDKAQELIQANNQAKSVYQTFHDLEEEYEELETLYELVSEEPDDPDLGTELQDKMQAFTQAMVKYERNMLLSGEYDKLSAIVEVHPGAGGTESQDWASMLTRMYERWASQHGYKINYLDYQSGDEAGIKTVSMEILGHNAYGLLKSEHGIHRLVRISPFDSNSRRHTSFASVEVMPEIDQQTEIEINPDDIEMDVFRASGAGGQHVNKTSSAVRLKHLPTGIVVASQDQRSQFQNREVAMRMLQAKLARILEEENAKELDEIRGEKSQIAWGSQIRSYVFHPYNMVKDHRTNCETGDVDGVMDGEIDLFIDAYLKAQLNNEVEN</sequence>
<dbReference type="HAMAP" id="MF_00094">
    <property type="entry name" value="Rel_fac_2"/>
    <property type="match status" value="1"/>
</dbReference>
<dbReference type="Gene3D" id="3.30.160.20">
    <property type="match status" value="1"/>
</dbReference>
<dbReference type="EMBL" id="PKGY01000002">
    <property type="protein sequence ID" value="PKZ22462.1"/>
    <property type="molecule type" value="Genomic_DNA"/>
</dbReference>
<dbReference type="GO" id="GO:0005737">
    <property type="term" value="C:cytoplasm"/>
    <property type="evidence" value="ECO:0007669"/>
    <property type="project" value="UniProtKB-SubCell"/>
</dbReference>
<dbReference type="SMART" id="SM00937">
    <property type="entry name" value="PCRF"/>
    <property type="match status" value="1"/>
</dbReference>
<keyword evidence="5" id="KW-0963">Cytoplasm</keyword>
<evidence type="ECO:0000256" key="1">
    <source>
        <dbReference type="ARBA" id="ARBA00002613"/>
    </source>
</evidence>
<comment type="similarity">
    <text evidence="2 5">Belongs to the prokaryotic/mitochondrial release factor family.</text>
</comment>
<dbReference type="Pfam" id="PF03462">
    <property type="entry name" value="PCRF"/>
    <property type="match status" value="1"/>
</dbReference>
<reference evidence="11" key="2">
    <citation type="submission" date="2016-01" db="EMBL/GenBank/DDBJ databases">
        <title>Six Aerococcus type strain genome sequencing and assembly using PacBio and Illumina Hiseq.</title>
        <authorList>
            <person name="Carkaci D."/>
            <person name="Dargis R."/>
            <person name="Nielsen X.C."/>
            <person name="Skovgaard O."/>
            <person name="Fuursted K."/>
            <person name="Christensen J.J."/>
        </authorList>
    </citation>
    <scope>NUCLEOTIDE SEQUENCE [LARGE SCALE GENOMIC DNA]</scope>
    <source>
        <strain evidence="11">CCUG43001</strain>
    </source>
</reference>
<evidence type="ECO:0000256" key="7">
    <source>
        <dbReference type="SAM" id="Coils"/>
    </source>
</evidence>
<dbReference type="Gene3D" id="3.30.70.1660">
    <property type="match status" value="1"/>
</dbReference>
<evidence type="ECO:0000256" key="2">
    <source>
        <dbReference type="ARBA" id="ARBA00010835"/>
    </source>
</evidence>
<keyword evidence="7" id="KW-0175">Coiled coil</keyword>
<evidence type="ECO:0000313" key="10">
    <source>
        <dbReference type="EMBL" id="PKZ22462.1"/>
    </source>
</evidence>
<dbReference type="AlphaFoldDB" id="A0A109REY6"/>
<feature type="coiled-coil region" evidence="7">
    <location>
        <begin position="45"/>
        <end position="79"/>
    </location>
</feature>
<dbReference type="InterPro" id="IPR000352">
    <property type="entry name" value="Pep_chain_release_fac_I"/>
</dbReference>
<dbReference type="PANTHER" id="PTHR43116">
    <property type="entry name" value="PEPTIDE CHAIN RELEASE FACTOR 2"/>
    <property type="match status" value="1"/>
</dbReference>
<dbReference type="EMBL" id="CP014160">
    <property type="protein sequence ID" value="AMB94286.1"/>
    <property type="molecule type" value="Genomic_DNA"/>
</dbReference>
<dbReference type="NCBIfam" id="TIGR00020">
    <property type="entry name" value="prfB"/>
    <property type="match status" value="1"/>
</dbReference>
<evidence type="ECO:0000313" key="12">
    <source>
        <dbReference type="Proteomes" id="UP000234239"/>
    </source>
</evidence>
<feature type="domain" description="Prokaryotic-type class I peptide chain release factors" evidence="8">
    <location>
        <begin position="235"/>
        <end position="251"/>
    </location>
</feature>
<dbReference type="GO" id="GO:0016149">
    <property type="term" value="F:translation release factor activity, codon specific"/>
    <property type="evidence" value="ECO:0007669"/>
    <property type="project" value="UniProtKB-UniRule"/>
</dbReference>
<evidence type="ECO:0000313" key="11">
    <source>
        <dbReference type="Proteomes" id="UP000069912"/>
    </source>
</evidence>
<reference evidence="9 11" key="1">
    <citation type="journal article" date="2016" name="Genome Announc.">
        <title>Complete Genome Sequences of Aerococcus christensenii CCUG 28831T, Aerococcus sanguinicola CCUG 43001T, Aerococcus urinae CCUG 36881T, Aerococcus urinaeequi CCUG 28094T, Aerococcus urinaehominis CCUG 42038 BT, and Aerococcus viridans CCUG 4311T.</title>
        <authorList>
            <person name="Carkaci D."/>
            <person name="Dargis R."/>
            <person name="Nielsen X.C."/>
            <person name="Skovgaard O."/>
            <person name="Fuursted K."/>
            <person name="Christensen J.J."/>
        </authorList>
    </citation>
    <scope>NUCLEOTIDE SEQUENCE [LARGE SCALE GENOMIC DNA]</scope>
    <source>
        <strain evidence="9 11">CCUG43001</strain>
    </source>
</reference>
<evidence type="ECO:0000313" key="9">
    <source>
        <dbReference type="EMBL" id="AMB94286.1"/>
    </source>
</evidence>
<dbReference type="OrthoDB" id="9806673at2"/>
<dbReference type="PROSITE" id="PS00745">
    <property type="entry name" value="RF_PROK_I"/>
    <property type="match status" value="1"/>
</dbReference>
<dbReference type="InterPro" id="IPR004374">
    <property type="entry name" value="PrfB"/>
</dbReference>
<dbReference type="SUPFAM" id="SSF75620">
    <property type="entry name" value="Release factor"/>
    <property type="match status" value="1"/>
</dbReference>
<protein>
    <recommendedName>
        <fullName evidence="5 6">Peptide chain release factor 2</fullName>
        <shortName evidence="5">RF-2</shortName>
    </recommendedName>
</protein>
<comment type="PTM">
    <text evidence="5">Methylated by PrmC. Methylation increases the termination efficiency of RF2.</text>
</comment>
<dbReference type="Proteomes" id="UP000069912">
    <property type="component" value="Chromosome"/>
</dbReference>